<keyword evidence="1" id="KW-0812">Transmembrane</keyword>
<dbReference type="RefSeq" id="WP_209866141.1">
    <property type="nucleotide sequence ID" value="NZ_JAGGLD010000011.1"/>
</dbReference>
<organism evidence="2 3">
    <name type="scientific">Paenibacillus shirakamiensis</name>
    <dbReference type="NCBI Taxonomy" id="1265935"/>
    <lineage>
        <taxon>Bacteria</taxon>
        <taxon>Bacillati</taxon>
        <taxon>Bacillota</taxon>
        <taxon>Bacilli</taxon>
        <taxon>Bacillales</taxon>
        <taxon>Paenibacillaceae</taxon>
        <taxon>Paenibacillus</taxon>
    </lineage>
</organism>
<keyword evidence="1" id="KW-1133">Transmembrane helix</keyword>
<feature type="transmembrane region" description="Helical" evidence="1">
    <location>
        <begin position="51"/>
        <end position="75"/>
    </location>
</feature>
<keyword evidence="1" id="KW-0472">Membrane</keyword>
<gene>
    <name evidence="2" type="ORF">J2Z69_003787</name>
</gene>
<evidence type="ECO:0000313" key="3">
    <source>
        <dbReference type="Proteomes" id="UP001519288"/>
    </source>
</evidence>
<dbReference type="EMBL" id="JAGGLD010000011">
    <property type="protein sequence ID" value="MBP2002678.1"/>
    <property type="molecule type" value="Genomic_DNA"/>
</dbReference>
<feature type="transmembrane region" description="Helical" evidence="1">
    <location>
        <begin position="113"/>
        <end position="141"/>
    </location>
</feature>
<feature type="transmembrane region" description="Helical" evidence="1">
    <location>
        <begin position="25"/>
        <end position="45"/>
    </location>
</feature>
<keyword evidence="3" id="KW-1185">Reference proteome</keyword>
<evidence type="ECO:0000256" key="1">
    <source>
        <dbReference type="SAM" id="Phobius"/>
    </source>
</evidence>
<dbReference type="Proteomes" id="UP001519288">
    <property type="component" value="Unassembled WGS sequence"/>
</dbReference>
<protein>
    <recommendedName>
        <fullName evidence="4">Transposase</fullName>
    </recommendedName>
</protein>
<evidence type="ECO:0000313" key="2">
    <source>
        <dbReference type="EMBL" id="MBP2002678.1"/>
    </source>
</evidence>
<name>A0ABS4JLU6_9BACL</name>
<sequence length="174" mass="21056">MSLDNHTQATFYQYRLLKKITFSKPLIMTYLLLPGIVLILELYYFKWISLFSIIFTLPIILYFQFVVSRSTLAIIHHSYRKKWRISFRLPWLGYMPDQHTNYRTFQRVELHTAWLVLLLIAIFIPWAPISFVISMMFWHLWILLPRWYAFLGLQHQPQGGMIKLSDEDISYYMP</sequence>
<comment type="caution">
    <text evidence="2">The sequence shown here is derived from an EMBL/GenBank/DDBJ whole genome shotgun (WGS) entry which is preliminary data.</text>
</comment>
<reference evidence="2 3" key="1">
    <citation type="submission" date="2021-03" db="EMBL/GenBank/DDBJ databases">
        <title>Genomic Encyclopedia of Type Strains, Phase IV (KMG-IV): sequencing the most valuable type-strain genomes for metagenomic binning, comparative biology and taxonomic classification.</title>
        <authorList>
            <person name="Goeker M."/>
        </authorList>
    </citation>
    <scope>NUCLEOTIDE SEQUENCE [LARGE SCALE GENOMIC DNA]</scope>
    <source>
        <strain evidence="2 3">DSM 26806</strain>
    </source>
</reference>
<proteinExistence type="predicted"/>
<evidence type="ECO:0008006" key="4">
    <source>
        <dbReference type="Google" id="ProtNLM"/>
    </source>
</evidence>
<accession>A0ABS4JLU6</accession>